<evidence type="ECO:0000256" key="1">
    <source>
        <dbReference type="SAM" id="MobiDB-lite"/>
    </source>
</evidence>
<dbReference type="PANTHER" id="PTHR12295">
    <property type="entry name" value="FURRY-RELATED"/>
    <property type="match status" value="1"/>
</dbReference>
<evidence type="ECO:0008006" key="6">
    <source>
        <dbReference type="Google" id="ProtNLM"/>
    </source>
</evidence>
<dbReference type="EMBL" id="JAHIBW010000001">
    <property type="protein sequence ID" value="KAG7313543.1"/>
    <property type="molecule type" value="Genomic_DNA"/>
</dbReference>
<gene>
    <name evidence="4" type="ORF">JYU34_000687</name>
</gene>
<proteinExistence type="predicted"/>
<accession>A0ABQ7R8K4</accession>
<comment type="caution">
    <text evidence="4">The sequence shown here is derived from an EMBL/GenBank/DDBJ whole genome shotgun (WGS) entry which is preliminary data.</text>
</comment>
<evidence type="ECO:0000259" key="2">
    <source>
        <dbReference type="Pfam" id="PF14225"/>
    </source>
</evidence>
<name>A0ABQ7R8K4_PLUXY</name>
<protein>
    <recommendedName>
        <fullName evidence="6">Protein furry</fullName>
    </recommendedName>
</protein>
<feature type="compositionally biased region" description="Low complexity" evidence="1">
    <location>
        <begin position="272"/>
        <end position="302"/>
    </location>
</feature>
<evidence type="ECO:0000259" key="3">
    <source>
        <dbReference type="Pfam" id="PF19421"/>
    </source>
</evidence>
<sequence>MARLPLDRPDARERLDRTQAHLAPQPLQLLLKGCTHPNTYEPVVGVLADMIPLLELAVIDPTQSVAFPMTVVALLPYMLLHYEGGNELCVRAACHIAQFTAEKSKKLENLGTVMTLYSRRTFSKESFQWTKCVVKYLWDTYSHLSLQMLAFLVEVLEKGAANLQLPILSVLHCMLYYVELNAPPAQQVNADLLRQVAKFIDGGQNYKEAMKILKLVVTRCSTLVVPPHWDHVSSLLDADLHKKELPGRTMDFTFDLSQTPVIGRKYLPKSASSQPPTGPSSLSTSSSTNNDKGSSSQSGSASTVVALESGAAAAASPRRSLSLSPADALAEGWKRPWMSQSRVRECLVNLLTTCGQRVGLPKSPSVIFSQSSELLERESSMASSLEEVSGTAGNEPSGGAPPTDHFGVFKDFDFLEYESESIEGESSDNFNWGVRRRLLSEERDEWRGVRGLERSPPPPPHTRPAPPSKPSGHEDSSDEEGGWDEAAGARGEGDAGPSHDLRARTHSFSSASSGEPDGDRGDVTPVPGQVSAARDAWRASVAGLLRRAAHLPPLSLLHQVHTVLKEVTAKTVSLCAEGTFSSLGGAADLSAVLERLGSEEPPLLWLGPASGDCVRVRDAVRYAALEINEHLETYFDRREHALETLELGRSAEEVGRCLYKLIFQLLLLLETNNKMVVAVYHAALDNRGVEMSASVAAVRNALVAAGDAADDRPDASPQSHDDARLLQLMQRQRWGPALVLVRERNAERILERGEWPEDDVTSLLHVYCRGLMQAHPDMVAITRPVNELSQNLSFTMESLYKVSVALQRPESA</sequence>
<dbReference type="Proteomes" id="UP000823941">
    <property type="component" value="Chromosome 1"/>
</dbReference>
<feature type="compositionally biased region" description="Basic and acidic residues" evidence="1">
    <location>
        <begin position="491"/>
        <end position="503"/>
    </location>
</feature>
<dbReference type="Pfam" id="PF14225">
    <property type="entry name" value="MOR2-PAG1_C"/>
    <property type="match status" value="1"/>
</dbReference>
<dbReference type="InterPro" id="IPR045842">
    <property type="entry name" value="Fry_C"/>
</dbReference>
<reference evidence="4 5" key="1">
    <citation type="submission" date="2021-06" db="EMBL/GenBank/DDBJ databases">
        <title>A haploid diamondback moth (Plutella xylostella L.) genome assembly resolves 31 chromosomes and identifies a diamide resistance mutation.</title>
        <authorList>
            <person name="Ward C.M."/>
            <person name="Perry K.D."/>
            <person name="Baker G."/>
            <person name="Powis K."/>
            <person name="Heckel D.G."/>
            <person name="Baxter S.W."/>
        </authorList>
    </citation>
    <scope>NUCLEOTIDE SEQUENCE [LARGE SCALE GENOMIC DNA]</scope>
    <source>
        <strain evidence="4 5">LV</strain>
        <tissue evidence="4">Single pupa</tissue>
    </source>
</reference>
<feature type="domain" description="Protein furry C-terminal" evidence="3">
    <location>
        <begin position="243"/>
        <end position="443"/>
    </location>
</feature>
<dbReference type="Pfam" id="PF19421">
    <property type="entry name" value="Fry_C"/>
    <property type="match status" value="1"/>
</dbReference>
<dbReference type="InterPro" id="IPR039867">
    <property type="entry name" value="Furry/Tao3/Mor2"/>
</dbReference>
<keyword evidence="5" id="KW-1185">Reference proteome</keyword>
<evidence type="ECO:0000313" key="5">
    <source>
        <dbReference type="Proteomes" id="UP000823941"/>
    </source>
</evidence>
<organism evidence="4 5">
    <name type="scientific">Plutella xylostella</name>
    <name type="common">Diamondback moth</name>
    <name type="synonym">Plutella maculipennis</name>
    <dbReference type="NCBI Taxonomy" id="51655"/>
    <lineage>
        <taxon>Eukaryota</taxon>
        <taxon>Metazoa</taxon>
        <taxon>Ecdysozoa</taxon>
        <taxon>Arthropoda</taxon>
        <taxon>Hexapoda</taxon>
        <taxon>Insecta</taxon>
        <taxon>Pterygota</taxon>
        <taxon>Neoptera</taxon>
        <taxon>Endopterygota</taxon>
        <taxon>Lepidoptera</taxon>
        <taxon>Glossata</taxon>
        <taxon>Ditrysia</taxon>
        <taxon>Yponomeutoidea</taxon>
        <taxon>Plutellidae</taxon>
        <taxon>Plutella</taxon>
    </lineage>
</organism>
<feature type="compositionally biased region" description="Pro residues" evidence="1">
    <location>
        <begin position="455"/>
        <end position="469"/>
    </location>
</feature>
<evidence type="ECO:0000313" key="4">
    <source>
        <dbReference type="EMBL" id="KAG7313543.1"/>
    </source>
</evidence>
<feature type="region of interest" description="Disordered" evidence="1">
    <location>
        <begin position="448"/>
        <end position="528"/>
    </location>
</feature>
<dbReference type="InterPro" id="IPR025481">
    <property type="entry name" value="Cell_Morphogen_C"/>
</dbReference>
<feature type="region of interest" description="Disordered" evidence="1">
    <location>
        <begin position="378"/>
        <end position="405"/>
    </location>
</feature>
<dbReference type="PANTHER" id="PTHR12295:SF30">
    <property type="entry name" value="PROTEIN FURRY"/>
    <property type="match status" value="1"/>
</dbReference>
<feature type="region of interest" description="Disordered" evidence="1">
    <location>
        <begin position="266"/>
        <end position="302"/>
    </location>
</feature>
<feature type="domain" description="Cell morphogenesis protein C-terminal" evidence="2">
    <location>
        <begin position="2"/>
        <end position="220"/>
    </location>
</feature>